<organism evidence="3 4">
    <name type="scientific">Desmophyllum pertusum</name>
    <dbReference type="NCBI Taxonomy" id="174260"/>
    <lineage>
        <taxon>Eukaryota</taxon>
        <taxon>Metazoa</taxon>
        <taxon>Cnidaria</taxon>
        <taxon>Anthozoa</taxon>
        <taxon>Hexacorallia</taxon>
        <taxon>Scleractinia</taxon>
        <taxon>Caryophylliina</taxon>
        <taxon>Caryophylliidae</taxon>
        <taxon>Desmophyllum</taxon>
    </lineage>
</organism>
<dbReference type="AlphaFoldDB" id="A0A9W9YZZ3"/>
<name>A0A9W9YZZ3_9CNID</name>
<dbReference type="FunFam" id="2.20.70.10:FF:000022">
    <property type="entry name" value="Rho GTPase activating protein 39"/>
    <property type="match status" value="1"/>
</dbReference>
<dbReference type="PANTHER" id="PTHR45876">
    <property type="entry name" value="FI04035P"/>
    <property type="match status" value="1"/>
</dbReference>
<feature type="compositionally biased region" description="Basic and acidic residues" evidence="1">
    <location>
        <begin position="96"/>
        <end position="113"/>
    </location>
</feature>
<evidence type="ECO:0000313" key="3">
    <source>
        <dbReference type="EMBL" id="KAJ7372515.1"/>
    </source>
</evidence>
<feature type="region of interest" description="Disordered" evidence="1">
    <location>
        <begin position="94"/>
        <end position="113"/>
    </location>
</feature>
<evidence type="ECO:0000256" key="1">
    <source>
        <dbReference type="SAM" id="MobiDB-lite"/>
    </source>
</evidence>
<feature type="domain" description="WW" evidence="2">
    <location>
        <begin position="47"/>
        <end position="74"/>
    </location>
</feature>
<dbReference type="InterPro" id="IPR036020">
    <property type="entry name" value="WW_dom_sf"/>
</dbReference>
<dbReference type="SMART" id="SM00456">
    <property type="entry name" value="WW"/>
    <property type="match status" value="2"/>
</dbReference>
<dbReference type="OrthoDB" id="437889at2759"/>
<dbReference type="PROSITE" id="PS50020">
    <property type="entry name" value="WW_DOMAIN_2"/>
    <property type="match status" value="1"/>
</dbReference>
<dbReference type="SUPFAM" id="SSF51045">
    <property type="entry name" value="WW domain"/>
    <property type="match status" value="1"/>
</dbReference>
<sequence>MAEKADWVEIIEPRTGEPMYANLKSGQCLWDPPAGVRVRKANDSQWWELYDQKTRRYYYYCAGTQTTVWHKPKDSEIIPLAKLQTLKAREKRKAAKAKELERREGGSSRREGF</sequence>
<proteinExistence type="predicted"/>
<reference evidence="3" key="1">
    <citation type="submission" date="2023-01" db="EMBL/GenBank/DDBJ databases">
        <title>Genome assembly of the deep-sea coral Lophelia pertusa.</title>
        <authorList>
            <person name="Herrera S."/>
            <person name="Cordes E."/>
        </authorList>
    </citation>
    <scope>NUCLEOTIDE SEQUENCE</scope>
    <source>
        <strain evidence="3">USNM1676648</strain>
        <tissue evidence="3">Polyp</tissue>
    </source>
</reference>
<dbReference type="EMBL" id="MU826836">
    <property type="protein sequence ID" value="KAJ7372515.1"/>
    <property type="molecule type" value="Genomic_DNA"/>
</dbReference>
<dbReference type="GO" id="GO:0005737">
    <property type="term" value="C:cytoplasm"/>
    <property type="evidence" value="ECO:0007669"/>
    <property type="project" value="TreeGrafter"/>
</dbReference>
<accession>A0A9W9YZZ3</accession>
<dbReference type="GO" id="GO:0005096">
    <property type="term" value="F:GTPase activator activity"/>
    <property type="evidence" value="ECO:0007669"/>
    <property type="project" value="TreeGrafter"/>
</dbReference>
<comment type="caution">
    <text evidence="3">The sequence shown here is derived from an EMBL/GenBank/DDBJ whole genome shotgun (WGS) entry which is preliminary data.</text>
</comment>
<protein>
    <submittedName>
        <fullName evidence="3">Rho GTPase activating protein 39</fullName>
    </submittedName>
</protein>
<gene>
    <name evidence="3" type="primary">ARHGAP39</name>
    <name evidence="3" type="ORF">OS493_019024</name>
</gene>
<keyword evidence="4" id="KW-1185">Reference proteome</keyword>
<dbReference type="InterPro" id="IPR001202">
    <property type="entry name" value="WW_dom"/>
</dbReference>
<dbReference type="PANTHER" id="PTHR45876:SF8">
    <property type="entry name" value="FI04035P"/>
    <property type="match status" value="1"/>
</dbReference>
<dbReference type="Gene3D" id="2.20.70.10">
    <property type="match status" value="1"/>
</dbReference>
<dbReference type="Proteomes" id="UP001163046">
    <property type="component" value="Unassembled WGS sequence"/>
</dbReference>
<evidence type="ECO:0000259" key="2">
    <source>
        <dbReference type="PROSITE" id="PS50020"/>
    </source>
</evidence>
<evidence type="ECO:0000313" key="4">
    <source>
        <dbReference type="Proteomes" id="UP001163046"/>
    </source>
</evidence>